<dbReference type="AlphaFoldDB" id="A0A9P8T6N5"/>
<comment type="caution">
    <text evidence="2">The sequence shown here is derived from an EMBL/GenBank/DDBJ whole genome shotgun (WGS) entry which is preliminary data.</text>
</comment>
<dbReference type="InterPro" id="IPR024316">
    <property type="entry name" value="APQ12"/>
</dbReference>
<dbReference type="Pfam" id="PF12716">
    <property type="entry name" value="Apq12"/>
    <property type="match status" value="1"/>
</dbReference>
<keyword evidence="1" id="KW-1133">Transmembrane helix</keyword>
<dbReference type="EMBL" id="JAEUBE010000183">
    <property type="protein sequence ID" value="KAH3667280.1"/>
    <property type="molecule type" value="Genomic_DNA"/>
</dbReference>
<keyword evidence="1" id="KW-0812">Transmembrane</keyword>
<organism evidence="2 3">
    <name type="scientific">Ogataea philodendri</name>
    <dbReference type="NCBI Taxonomy" id="1378263"/>
    <lineage>
        <taxon>Eukaryota</taxon>
        <taxon>Fungi</taxon>
        <taxon>Dikarya</taxon>
        <taxon>Ascomycota</taxon>
        <taxon>Saccharomycotina</taxon>
        <taxon>Pichiomycetes</taxon>
        <taxon>Pichiales</taxon>
        <taxon>Pichiaceae</taxon>
        <taxon>Ogataea</taxon>
    </lineage>
</organism>
<feature type="transmembrane region" description="Helical" evidence="1">
    <location>
        <begin position="98"/>
        <end position="120"/>
    </location>
</feature>
<reference evidence="2" key="2">
    <citation type="submission" date="2021-01" db="EMBL/GenBank/DDBJ databases">
        <authorList>
            <person name="Schikora-Tamarit M.A."/>
        </authorList>
    </citation>
    <scope>NUCLEOTIDE SEQUENCE</scope>
    <source>
        <strain evidence="2">CBS6075</strain>
    </source>
</reference>
<proteinExistence type="predicted"/>
<keyword evidence="1" id="KW-0472">Membrane</keyword>
<dbReference type="GeneID" id="70234896"/>
<evidence type="ECO:0000256" key="1">
    <source>
        <dbReference type="SAM" id="Phobius"/>
    </source>
</evidence>
<evidence type="ECO:0000313" key="2">
    <source>
        <dbReference type="EMBL" id="KAH3667280.1"/>
    </source>
</evidence>
<protein>
    <submittedName>
        <fullName evidence="2">Uncharacterized protein</fullName>
    </submittedName>
</protein>
<feature type="transmembrane region" description="Helical" evidence="1">
    <location>
        <begin position="40"/>
        <end position="61"/>
    </location>
</feature>
<dbReference type="RefSeq" id="XP_046062092.1">
    <property type="nucleotide sequence ID" value="XM_046203853.1"/>
</dbReference>
<feature type="transmembrane region" description="Helical" evidence="1">
    <location>
        <begin position="68"/>
        <end position="86"/>
    </location>
</feature>
<dbReference type="OrthoDB" id="3993537at2759"/>
<dbReference type="Proteomes" id="UP000769157">
    <property type="component" value="Unassembled WGS sequence"/>
</dbReference>
<gene>
    <name evidence="2" type="ORF">OGAPHI_002929</name>
</gene>
<evidence type="ECO:0000313" key="3">
    <source>
        <dbReference type="Proteomes" id="UP000769157"/>
    </source>
</evidence>
<accession>A0A9P8T6N5</accession>
<keyword evidence="3" id="KW-1185">Reference proteome</keyword>
<reference evidence="2" key="1">
    <citation type="journal article" date="2021" name="Open Biol.">
        <title>Shared evolutionary footprints suggest mitochondrial oxidative damage underlies multiple complex I losses in fungi.</title>
        <authorList>
            <person name="Schikora-Tamarit M.A."/>
            <person name="Marcet-Houben M."/>
            <person name="Nosek J."/>
            <person name="Gabaldon T."/>
        </authorList>
    </citation>
    <scope>NUCLEOTIDE SEQUENCE</scope>
    <source>
        <strain evidence="2">CBS6075</strain>
    </source>
</reference>
<sequence>MSTEYDVAKSFVLATLKTIVVTTTHYVTQFKDNYPNAWSWLVYLLVLYVTYRLLVGAVRFVYRTIVNIVKLAILIVVVAVAINIWITKPKPADWIPQIQYALVQLYHFSKLLLVYVTGVVRSLDWKSLSQSDFDSFLESLSATRSRLETLWQHLR</sequence>
<name>A0A9P8T6N5_9ASCO</name>